<feature type="non-terminal residue" evidence="2">
    <location>
        <position position="1"/>
    </location>
</feature>
<accession>A0A9P5XSX1</accession>
<reference evidence="2" key="1">
    <citation type="submission" date="2020-11" db="EMBL/GenBank/DDBJ databases">
        <authorList>
            <consortium name="DOE Joint Genome Institute"/>
            <person name="Ahrendt S."/>
            <person name="Riley R."/>
            <person name="Andreopoulos W."/>
            <person name="Labutti K."/>
            <person name="Pangilinan J."/>
            <person name="Ruiz-Duenas F.J."/>
            <person name="Barrasa J.M."/>
            <person name="Sanchez-Garcia M."/>
            <person name="Camarero S."/>
            <person name="Miyauchi S."/>
            <person name="Serrano A."/>
            <person name="Linde D."/>
            <person name="Babiker R."/>
            <person name="Drula E."/>
            <person name="Ayuso-Fernandez I."/>
            <person name="Pacheco R."/>
            <person name="Padilla G."/>
            <person name="Ferreira P."/>
            <person name="Barriuso J."/>
            <person name="Kellner H."/>
            <person name="Castanera R."/>
            <person name="Alfaro M."/>
            <person name="Ramirez L."/>
            <person name="Pisabarro A.G."/>
            <person name="Kuo A."/>
            <person name="Tritt A."/>
            <person name="Lipzen A."/>
            <person name="He G."/>
            <person name="Yan M."/>
            <person name="Ng V."/>
            <person name="Cullen D."/>
            <person name="Martin F."/>
            <person name="Rosso M.-N."/>
            <person name="Henrissat B."/>
            <person name="Hibbett D."/>
            <person name="Martinez A.T."/>
            <person name="Grigoriev I.V."/>
        </authorList>
    </citation>
    <scope>NUCLEOTIDE SEQUENCE</scope>
    <source>
        <strain evidence="2">CBS 247.69</strain>
    </source>
</reference>
<organism evidence="2 3">
    <name type="scientific">Collybia nuda</name>
    <dbReference type="NCBI Taxonomy" id="64659"/>
    <lineage>
        <taxon>Eukaryota</taxon>
        <taxon>Fungi</taxon>
        <taxon>Dikarya</taxon>
        <taxon>Basidiomycota</taxon>
        <taxon>Agaricomycotina</taxon>
        <taxon>Agaricomycetes</taxon>
        <taxon>Agaricomycetidae</taxon>
        <taxon>Agaricales</taxon>
        <taxon>Tricholomatineae</taxon>
        <taxon>Clitocybaceae</taxon>
        <taxon>Collybia</taxon>
    </lineage>
</organism>
<evidence type="ECO:0000313" key="3">
    <source>
        <dbReference type="Proteomes" id="UP000807353"/>
    </source>
</evidence>
<keyword evidence="1" id="KW-0732">Signal</keyword>
<feature type="signal peptide" evidence="1">
    <location>
        <begin position="1"/>
        <end position="20"/>
    </location>
</feature>
<keyword evidence="3" id="KW-1185">Reference proteome</keyword>
<name>A0A9P5XSX1_9AGAR</name>
<proteinExistence type="predicted"/>
<evidence type="ECO:0000313" key="2">
    <source>
        <dbReference type="EMBL" id="KAF9456255.1"/>
    </source>
</evidence>
<protein>
    <submittedName>
        <fullName evidence="2">Uncharacterized protein</fullName>
    </submittedName>
</protein>
<gene>
    <name evidence="2" type="ORF">BDZ94DRAFT_1276154</name>
</gene>
<dbReference type="AlphaFoldDB" id="A0A9P5XSX1"/>
<dbReference type="OrthoDB" id="6332879at2759"/>
<feature type="chain" id="PRO_5040227819" evidence="1">
    <location>
        <begin position="21"/>
        <end position="86"/>
    </location>
</feature>
<evidence type="ECO:0000256" key="1">
    <source>
        <dbReference type="SAM" id="SignalP"/>
    </source>
</evidence>
<sequence length="86" mass="8495">MKSISIVTMLMTVTLASALAAPSENTLASILSPSADCKWSGTAPVCRGSCGAGTKQCATSSCGDGVCCTIGVKILCCTSNSTCPAV</sequence>
<dbReference type="EMBL" id="MU150442">
    <property type="protein sequence ID" value="KAF9456255.1"/>
    <property type="molecule type" value="Genomic_DNA"/>
</dbReference>
<dbReference type="Proteomes" id="UP000807353">
    <property type="component" value="Unassembled WGS sequence"/>
</dbReference>
<comment type="caution">
    <text evidence="2">The sequence shown here is derived from an EMBL/GenBank/DDBJ whole genome shotgun (WGS) entry which is preliminary data.</text>
</comment>